<dbReference type="Gene3D" id="3.40.50.150">
    <property type="entry name" value="Vaccinia Virus protein VP39"/>
    <property type="match status" value="1"/>
</dbReference>
<name>A0A8J7RTF8_9BACT</name>
<dbReference type="GO" id="GO:0003723">
    <property type="term" value="F:RNA binding"/>
    <property type="evidence" value="ECO:0007669"/>
    <property type="project" value="UniProtKB-UniRule"/>
</dbReference>
<dbReference type="InterPro" id="IPR029063">
    <property type="entry name" value="SAM-dependent_MTases_sf"/>
</dbReference>
<dbReference type="Pfam" id="PF13636">
    <property type="entry name" value="Methyltranf_PUA"/>
    <property type="match status" value="1"/>
</dbReference>
<evidence type="ECO:0000256" key="1">
    <source>
        <dbReference type="ARBA" id="ARBA00022490"/>
    </source>
</evidence>
<gene>
    <name evidence="9" type="ORF">NATSA_12860</name>
</gene>
<keyword evidence="1" id="KW-0963">Cytoplasm</keyword>
<comment type="caution">
    <text evidence="9">The sequence shown here is derived from an EMBL/GenBank/DDBJ whole genome shotgun (WGS) entry which is preliminary data.</text>
</comment>
<accession>A0A8J7RTF8</accession>
<feature type="domain" description="SAM-dependent MTase RsmB/NOP-type" evidence="8">
    <location>
        <begin position="20"/>
        <end position="320"/>
    </location>
</feature>
<evidence type="ECO:0000256" key="3">
    <source>
        <dbReference type="ARBA" id="ARBA00022679"/>
    </source>
</evidence>
<dbReference type="GO" id="GO:0008173">
    <property type="term" value="F:RNA methyltransferase activity"/>
    <property type="evidence" value="ECO:0007669"/>
    <property type="project" value="InterPro"/>
</dbReference>
<dbReference type="Gene3D" id="3.30.70.1170">
    <property type="entry name" value="Sun protein, domain 3"/>
    <property type="match status" value="1"/>
</dbReference>
<protein>
    <recommendedName>
        <fullName evidence="8">SAM-dependent MTase RsmB/NOP-type domain-containing protein</fullName>
    </recommendedName>
</protein>
<feature type="binding site" evidence="6">
    <location>
        <position position="148"/>
    </location>
    <ligand>
        <name>S-adenosyl-L-methionine</name>
        <dbReference type="ChEBI" id="CHEBI:59789"/>
    </ligand>
</feature>
<evidence type="ECO:0000259" key="8">
    <source>
        <dbReference type="PROSITE" id="PS51686"/>
    </source>
</evidence>
<dbReference type="Pfam" id="PF01189">
    <property type="entry name" value="Methyltr_RsmB-F"/>
    <property type="match status" value="1"/>
</dbReference>
<feature type="compositionally biased region" description="Gly residues" evidence="7">
    <location>
        <begin position="338"/>
        <end position="359"/>
    </location>
</feature>
<feature type="binding site" evidence="6">
    <location>
        <begin position="125"/>
        <end position="131"/>
    </location>
    <ligand>
        <name>S-adenosyl-L-methionine</name>
        <dbReference type="ChEBI" id="CHEBI:59789"/>
    </ligand>
</feature>
<dbReference type="PRINTS" id="PR02008">
    <property type="entry name" value="RCMTFAMILY"/>
</dbReference>
<feature type="region of interest" description="Disordered" evidence="7">
    <location>
        <begin position="324"/>
        <end position="389"/>
    </location>
</feature>
<sequence>MRPASKCDNPPLPGDFADRISRQFPDEAGAFLRALDEPGRTSIRIHPQKWERISDDPVPPGEPVAWSRNGFFLDKRPSFTLDPLFHAGSYYVQEASSMFLERVLTELWPDDDASDEGPGLILDACAAPGGKTTLMASHFPDAMIVANEVIRSRVPALMENSIKWGTGNIAVTRNESFRFDELGGFFDLILADAPCSGEGLFRKDPDARLEWTPDNARHCSLRQRSILSDIWPALRPGGYLIYTTCTFNPDENERNIARLLDQTGGECVRLDTNNRDGMTGESRNGMQQITEIREGPVTGYGFLPHRTGGEGFFLSIIRKPGSGGAVGSTGAASSRSTGGIGDAGGGRDTGGSRGAGRGRNTGSSGSAPGGRGAAKRGGRNSSNKIGAAGSTAVEQVRKWYPDEPCDWYQIGDRLFRLHGNHMHSLRLLSSVLTVLYAGTEVGKVIRDEVRPAAAAALDIHLDASFFPQITCNREKALQFLRRESLPVPENGTSGGWYLAMHRGLPLGWMKHVGRRMNNYHPAEWRIRK</sequence>
<dbReference type="GO" id="GO:0001510">
    <property type="term" value="P:RNA methylation"/>
    <property type="evidence" value="ECO:0007669"/>
    <property type="project" value="InterPro"/>
</dbReference>
<dbReference type="PANTHER" id="PTHR22807:SF30">
    <property type="entry name" value="28S RRNA (CYTOSINE(4447)-C(5))-METHYLTRANSFERASE-RELATED"/>
    <property type="match status" value="1"/>
</dbReference>
<evidence type="ECO:0000256" key="4">
    <source>
        <dbReference type="ARBA" id="ARBA00022691"/>
    </source>
</evidence>
<evidence type="ECO:0000256" key="5">
    <source>
        <dbReference type="ARBA" id="ARBA00022884"/>
    </source>
</evidence>
<comment type="caution">
    <text evidence="6">Lacks conserved residue(s) required for the propagation of feature annotation.</text>
</comment>
<keyword evidence="10" id="KW-1185">Reference proteome</keyword>
<proteinExistence type="inferred from homology"/>
<dbReference type="EMBL" id="JAFIDN010000011">
    <property type="protein sequence ID" value="MBP3193559.1"/>
    <property type="molecule type" value="Genomic_DNA"/>
</dbReference>
<evidence type="ECO:0000313" key="9">
    <source>
        <dbReference type="EMBL" id="MBP3193559.1"/>
    </source>
</evidence>
<evidence type="ECO:0000256" key="2">
    <source>
        <dbReference type="ARBA" id="ARBA00022603"/>
    </source>
</evidence>
<dbReference type="PROSITE" id="PS51686">
    <property type="entry name" value="SAM_MT_RSMB_NOP"/>
    <property type="match status" value="1"/>
</dbReference>
<dbReference type="InterPro" id="IPR031341">
    <property type="entry name" value="Methyltr_RsmF_N"/>
</dbReference>
<dbReference type="CDD" id="cd02440">
    <property type="entry name" value="AdoMet_MTases"/>
    <property type="match status" value="1"/>
</dbReference>
<feature type="active site" description="Nucleophile" evidence="6">
    <location>
        <position position="245"/>
    </location>
</feature>
<dbReference type="InterPro" id="IPR027391">
    <property type="entry name" value="Nol1_Nop2_Fmu_2"/>
</dbReference>
<keyword evidence="2 6" id="KW-0489">Methyltransferase</keyword>
<dbReference type="InterPro" id="IPR049560">
    <property type="entry name" value="MeTrfase_RsmB-F_NOP2_cat"/>
</dbReference>
<dbReference type="Pfam" id="PF17125">
    <property type="entry name" value="Methyltr_RsmF_N"/>
    <property type="match status" value="1"/>
</dbReference>
<keyword evidence="3 6" id="KW-0808">Transferase</keyword>
<evidence type="ECO:0000313" key="10">
    <source>
        <dbReference type="Proteomes" id="UP000673975"/>
    </source>
</evidence>
<dbReference type="RefSeq" id="WP_210513015.1">
    <property type="nucleotide sequence ID" value="NZ_JAFIDN010000011.1"/>
</dbReference>
<organism evidence="9 10">
    <name type="scientific">Natronogracilivirga saccharolytica</name>
    <dbReference type="NCBI Taxonomy" id="2812953"/>
    <lineage>
        <taxon>Bacteria</taxon>
        <taxon>Pseudomonadati</taxon>
        <taxon>Balneolota</taxon>
        <taxon>Balneolia</taxon>
        <taxon>Balneolales</taxon>
        <taxon>Cyclonatronaceae</taxon>
        <taxon>Natronogracilivirga</taxon>
    </lineage>
</organism>
<comment type="similarity">
    <text evidence="6">Belongs to the class I-like SAM-binding methyltransferase superfamily. RsmB/NOP family.</text>
</comment>
<keyword evidence="5 6" id="KW-0694">RNA-binding</keyword>
<dbReference type="InterPro" id="IPR023267">
    <property type="entry name" value="RCMT"/>
</dbReference>
<feature type="binding site" evidence="6">
    <location>
        <position position="192"/>
    </location>
    <ligand>
        <name>S-adenosyl-L-methionine</name>
        <dbReference type="ChEBI" id="CHEBI:59789"/>
    </ligand>
</feature>
<evidence type="ECO:0000256" key="6">
    <source>
        <dbReference type="PROSITE-ProRule" id="PRU01023"/>
    </source>
</evidence>
<dbReference type="PANTHER" id="PTHR22807">
    <property type="entry name" value="NOP2 YEAST -RELATED NOL1/NOP2/FMU SUN DOMAIN-CONTAINING"/>
    <property type="match status" value="1"/>
</dbReference>
<dbReference type="Gene3D" id="2.30.130.60">
    <property type="match status" value="1"/>
</dbReference>
<dbReference type="InterPro" id="IPR001678">
    <property type="entry name" value="MeTrfase_RsmB-F_NOP2_dom"/>
</dbReference>
<dbReference type="AlphaFoldDB" id="A0A8J7RTF8"/>
<dbReference type="Proteomes" id="UP000673975">
    <property type="component" value="Unassembled WGS sequence"/>
</dbReference>
<keyword evidence="4 6" id="KW-0949">S-adenosyl-L-methionine</keyword>
<reference evidence="9" key="1">
    <citation type="submission" date="2021-02" db="EMBL/GenBank/DDBJ databases">
        <title>Natronogracilivirga saccharolytica gen. nov. sp. nov. a new anaerobic, haloalkiliphilic carbohydrate-fermenting bacterium from soda lake and proposing of Cyclonatronumiaceae fam. nov. in the phylum Balneolaeota.</title>
        <authorList>
            <person name="Zhilina T.N."/>
            <person name="Sorokin D.Y."/>
            <person name="Zavarzina D.G."/>
            <person name="Toshchakov S.V."/>
            <person name="Kublanov I.V."/>
        </authorList>
    </citation>
    <scope>NUCLEOTIDE SEQUENCE</scope>
    <source>
        <strain evidence="9">Z-1702</strain>
    </source>
</reference>
<feature type="compositionally biased region" description="Low complexity" evidence="7">
    <location>
        <begin position="328"/>
        <end position="337"/>
    </location>
</feature>
<evidence type="ECO:0000256" key="7">
    <source>
        <dbReference type="SAM" id="MobiDB-lite"/>
    </source>
</evidence>
<dbReference type="SUPFAM" id="SSF53335">
    <property type="entry name" value="S-adenosyl-L-methionine-dependent methyltransferases"/>
    <property type="match status" value="1"/>
</dbReference>